<accession>A0A0A9CZC9</accession>
<feature type="compositionally biased region" description="Basic and acidic residues" evidence="1">
    <location>
        <begin position="1"/>
        <end position="12"/>
    </location>
</feature>
<dbReference type="PANTHER" id="PTHR34562:SF7">
    <property type="entry name" value="OS04G0471300 PROTEIN"/>
    <property type="match status" value="1"/>
</dbReference>
<reference evidence="2" key="1">
    <citation type="submission" date="2014-09" db="EMBL/GenBank/DDBJ databases">
        <authorList>
            <person name="Magalhaes I.L.F."/>
            <person name="Oliveira U."/>
            <person name="Santos F.R."/>
            <person name="Vidigal T.H.D.A."/>
            <person name="Brescovit A.D."/>
            <person name="Santos A.J."/>
        </authorList>
    </citation>
    <scope>NUCLEOTIDE SEQUENCE</scope>
    <source>
        <tissue evidence="2">Shoot tissue taken approximately 20 cm above the soil surface</tissue>
    </source>
</reference>
<dbReference type="PANTHER" id="PTHR34562">
    <property type="entry name" value="WPP DOMAIN-INTERACTING PROTEIN 2"/>
    <property type="match status" value="1"/>
</dbReference>
<evidence type="ECO:0000256" key="1">
    <source>
        <dbReference type="SAM" id="MobiDB-lite"/>
    </source>
</evidence>
<feature type="region of interest" description="Disordered" evidence="1">
    <location>
        <begin position="1"/>
        <end position="24"/>
    </location>
</feature>
<reference evidence="2" key="2">
    <citation type="journal article" date="2015" name="Data Brief">
        <title>Shoot transcriptome of the giant reed, Arundo donax.</title>
        <authorList>
            <person name="Barrero R.A."/>
            <person name="Guerrero F.D."/>
            <person name="Moolhuijzen P."/>
            <person name="Goolsby J.A."/>
            <person name="Tidwell J."/>
            <person name="Bellgard S.E."/>
            <person name="Bellgard M.I."/>
        </authorList>
    </citation>
    <scope>NUCLEOTIDE SEQUENCE</scope>
    <source>
        <tissue evidence="2">Shoot tissue taken approximately 20 cm above the soil surface</tissue>
    </source>
</reference>
<proteinExistence type="predicted"/>
<evidence type="ECO:0000313" key="2">
    <source>
        <dbReference type="EMBL" id="JAD76857.1"/>
    </source>
</evidence>
<organism evidence="2">
    <name type="scientific">Arundo donax</name>
    <name type="common">Giant reed</name>
    <name type="synonym">Donax arundinaceus</name>
    <dbReference type="NCBI Taxonomy" id="35708"/>
    <lineage>
        <taxon>Eukaryota</taxon>
        <taxon>Viridiplantae</taxon>
        <taxon>Streptophyta</taxon>
        <taxon>Embryophyta</taxon>
        <taxon>Tracheophyta</taxon>
        <taxon>Spermatophyta</taxon>
        <taxon>Magnoliopsida</taxon>
        <taxon>Liliopsida</taxon>
        <taxon>Poales</taxon>
        <taxon>Poaceae</taxon>
        <taxon>PACMAD clade</taxon>
        <taxon>Arundinoideae</taxon>
        <taxon>Arundineae</taxon>
        <taxon>Arundo</taxon>
    </lineage>
</organism>
<sequence length="112" mass="12828">MSISYDGDRSEDQQSEEVQSAYKRYSEVDEEMVVRRHFSLDPTEAKNDENEWSWVLQDKDGDPLAESVSSLHMTQVLESEIQKLSDLSKEFEEAEESSCGNKDQDVIVLPHG</sequence>
<protein>
    <submittedName>
        <fullName evidence="2">Uncharacterized protein</fullName>
    </submittedName>
</protein>
<dbReference type="EMBL" id="GBRH01221038">
    <property type="protein sequence ID" value="JAD76857.1"/>
    <property type="molecule type" value="Transcribed_RNA"/>
</dbReference>
<name>A0A0A9CZC9_ARUDO</name>
<dbReference type="InterPro" id="IPR044696">
    <property type="entry name" value="WIP1/2/3"/>
</dbReference>
<dbReference type="AlphaFoldDB" id="A0A0A9CZC9"/>